<dbReference type="AlphaFoldDB" id="A0A2J8MFT4"/>
<dbReference type="EMBL" id="NBAG03000258">
    <property type="protein sequence ID" value="PNI58384.1"/>
    <property type="molecule type" value="Genomic_DNA"/>
</dbReference>
<feature type="non-terminal residue" evidence="1">
    <location>
        <position position="1"/>
    </location>
</feature>
<protein>
    <submittedName>
        <fullName evidence="1">ABCC3 isoform 11</fullName>
    </submittedName>
</protein>
<comment type="caution">
    <text evidence="1">The sequence shown here is derived from an EMBL/GenBank/DDBJ whole genome shotgun (WGS) entry which is preliminary data.</text>
</comment>
<evidence type="ECO:0000313" key="2">
    <source>
        <dbReference type="Proteomes" id="UP000236370"/>
    </source>
</evidence>
<proteinExistence type="predicted"/>
<accession>A0A2J8MFT4</accession>
<reference evidence="1 2" key="1">
    <citation type="submission" date="2017-12" db="EMBL/GenBank/DDBJ databases">
        <title>High-resolution comparative analysis of great ape genomes.</title>
        <authorList>
            <person name="Pollen A."/>
            <person name="Hastie A."/>
            <person name="Hormozdiari F."/>
            <person name="Dougherty M."/>
            <person name="Liu R."/>
            <person name="Chaisson M."/>
            <person name="Hoppe E."/>
            <person name="Hill C."/>
            <person name="Pang A."/>
            <person name="Hillier L."/>
            <person name="Baker C."/>
            <person name="Armstrong J."/>
            <person name="Shendure J."/>
            <person name="Paten B."/>
            <person name="Wilson R."/>
            <person name="Chao H."/>
            <person name="Schneider V."/>
            <person name="Ventura M."/>
            <person name="Kronenberg Z."/>
            <person name="Murali S."/>
            <person name="Gordon D."/>
            <person name="Cantsilieris S."/>
            <person name="Munson K."/>
            <person name="Nelson B."/>
            <person name="Raja A."/>
            <person name="Underwood J."/>
            <person name="Diekhans M."/>
            <person name="Fiddes I."/>
            <person name="Haussler D."/>
            <person name="Eichler E."/>
        </authorList>
    </citation>
    <scope>NUCLEOTIDE SEQUENCE [LARGE SCALE GENOMIC DNA]</scope>
    <source>
        <strain evidence="1">Yerkes chimp pedigree #C0471</strain>
    </source>
</reference>
<organism evidence="1 2">
    <name type="scientific">Pan troglodytes</name>
    <name type="common">Chimpanzee</name>
    <dbReference type="NCBI Taxonomy" id="9598"/>
    <lineage>
        <taxon>Eukaryota</taxon>
        <taxon>Metazoa</taxon>
        <taxon>Chordata</taxon>
        <taxon>Craniata</taxon>
        <taxon>Vertebrata</taxon>
        <taxon>Euteleostomi</taxon>
        <taxon>Mammalia</taxon>
        <taxon>Eutheria</taxon>
        <taxon>Euarchontoglires</taxon>
        <taxon>Primates</taxon>
        <taxon>Haplorrhini</taxon>
        <taxon>Catarrhini</taxon>
        <taxon>Hominidae</taxon>
        <taxon>Pan</taxon>
    </lineage>
</organism>
<name>A0A2J8MFT4_PANTR</name>
<dbReference type="Proteomes" id="UP000236370">
    <property type="component" value="Unassembled WGS sequence"/>
</dbReference>
<gene>
    <name evidence="1" type="ORF">CK820_G0021016</name>
</gene>
<sequence length="56" mass="6239">ALTCLGASGSGSVWLELFTVMPIFSCWMTHCPRWTLMWPSTSLTTSSGQKVCWQAR</sequence>
<evidence type="ECO:0000313" key="1">
    <source>
        <dbReference type="EMBL" id="PNI58384.1"/>
    </source>
</evidence>